<dbReference type="CDD" id="cd03035">
    <property type="entry name" value="ArsC_Yffb"/>
    <property type="match status" value="1"/>
</dbReference>
<dbReference type="PROSITE" id="PS51353">
    <property type="entry name" value="ARSC"/>
    <property type="match status" value="1"/>
</dbReference>
<dbReference type="SUPFAM" id="SSF52833">
    <property type="entry name" value="Thioredoxin-like"/>
    <property type="match status" value="1"/>
</dbReference>
<proteinExistence type="inferred from homology"/>
<reference evidence="3 4" key="1">
    <citation type="submission" date="2023-04" db="EMBL/GenBank/DDBJ databases">
        <title>Marinobulbifer ophiurae gen. nov., sp. Nov., isolate from tissue of brittle star Ophioplocus japonicus.</title>
        <authorList>
            <person name="Kawano K."/>
            <person name="Sawayama S."/>
            <person name="Nakagawa S."/>
        </authorList>
    </citation>
    <scope>NUCLEOTIDE SEQUENCE [LARGE SCALE GENOMIC DNA]</scope>
    <source>
        <strain evidence="3 4">NKW57</strain>
    </source>
</reference>
<dbReference type="RefSeq" id="WP_285764119.1">
    <property type="nucleotide sequence ID" value="NZ_BSYJ01000003.1"/>
</dbReference>
<dbReference type="PANTHER" id="PTHR30041">
    <property type="entry name" value="ARSENATE REDUCTASE"/>
    <property type="match status" value="1"/>
</dbReference>
<dbReference type="InterPro" id="IPR006660">
    <property type="entry name" value="Arsenate_reductase-like"/>
</dbReference>
<evidence type="ECO:0000256" key="1">
    <source>
        <dbReference type="ARBA" id="ARBA00007198"/>
    </source>
</evidence>
<protein>
    <submittedName>
        <fullName evidence="3">ArsC family reductase</fullName>
    </submittedName>
</protein>
<organism evidence="3 4">
    <name type="scientific">Biformimicrobium ophioploci</name>
    <dbReference type="NCBI Taxonomy" id="3036711"/>
    <lineage>
        <taxon>Bacteria</taxon>
        <taxon>Pseudomonadati</taxon>
        <taxon>Pseudomonadota</taxon>
        <taxon>Gammaproteobacteria</taxon>
        <taxon>Cellvibrionales</taxon>
        <taxon>Microbulbiferaceae</taxon>
        <taxon>Biformimicrobium</taxon>
    </lineage>
</organism>
<sequence>MIRLYGIKNCDTVQKARKWLDQHQVSYEFHDFRSDGMDSVPVDEWINTLGWEKVLNKRSTSWRALSDEQKTGMDDTLAAACTQKEPTLIKRPVLTMPGKTPAFGFKTADYEAHLA</sequence>
<comment type="similarity">
    <text evidence="1 2">Belongs to the ArsC family.</text>
</comment>
<dbReference type="Pfam" id="PF03960">
    <property type="entry name" value="ArsC"/>
    <property type="match status" value="1"/>
</dbReference>
<dbReference type="InterPro" id="IPR006504">
    <property type="entry name" value="Tscrpt_reg_Spx/MgsR"/>
</dbReference>
<dbReference type="NCBIfam" id="TIGR01617">
    <property type="entry name" value="arsC_related"/>
    <property type="match status" value="1"/>
</dbReference>
<dbReference type="InterPro" id="IPR036249">
    <property type="entry name" value="Thioredoxin-like_sf"/>
</dbReference>
<dbReference type="Proteomes" id="UP001224392">
    <property type="component" value="Unassembled WGS sequence"/>
</dbReference>
<evidence type="ECO:0000313" key="4">
    <source>
        <dbReference type="Proteomes" id="UP001224392"/>
    </source>
</evidence>
<name>A0ABQ6LZJ6_9GAMM</name>
<evidence type="ECO:0000256" key="2">
    <source>
        <dbReference type="PROSITE-ProRule" id="PRU01282"/>
    </source>
</evidence>
<dbReference type="EMBL" id="BSYJ01000003">
    <property type="protein sequence ID" value="GMG87497.1"/>
    <property type="molecule type" value="Genomic_DNA"/>
</dbReference>
<dbReference type="PANTHER" id="PTHR30041:SF8">
    <property type="entry name" value="PROTEIN YFFB"/>
    <property type="match status" value="1"/>
</dbReference>
<comment type="caution">
    <text evidence="3">The sequence shown here is derived from an EMBL/GenBank/DDBJ whole genome shotgun (WGS) entry which is preliminary data.</text>
</comment>
<dbReference type="NCBIfam" id="NF008107">
    <property type="entry name" value="PRK10853.1"/>
    <property type="match status" value="1"/>
</dbReference>
<gene>
    <name evidence="3" type="ORF">MNKW57_18180</name>
</gene>
<keyword evidence="4" id="KW-1185">Reference proteome</keyword>
<dbReference type="Gene3D" id="3.40.30.10">
    <property type="entry name" value="Glutaredoxin"/>
    <property type="match status" value="1"/>
</dbReference>
<evidence type="ECO:0000313" key="3">
    <source>
        <dbReference type="EMBL" id="GMG87497.1"/>
    </source>
</evidence>
<accession>A0ABQ6LZJ6</accession>